<reference evidence="7 8" key="1">
    <citation type="submission" date="2018-06" db="EMBL/GenBank/DDBJ databases">
        <authorList>
            <consortium name="Pathogen Informatics"/>
            <person name="Doyle S."/>
        </authorList>
    </citation>
    <scope>NUCLEOTIDE SEQUENCE [LARGE SCALE GENOMIC DNA]</scope>
    <source>
        <strain evidence="7 8">NCTC11819</strain>
    </source>
</reference>
<dbReference type="OrthoDB" id="9811951at2"/>
<gene>
    <name evidence="7" type="primary">cycB</name>
    <name evidence="7" type="ORF">NCTC11819_00042</name>
</gene>
<feature type="chain" id="PRO_5038648132" evidence="6">
    <location>
        <begin position="25"/>
        <end position="429"/>
    </location>
</feature>
<dbReference type="PANTHER" id="PTHR43649">
    <property type="entry name" value="ARABINOSE-BINDING PROTEIN-RELATED"/>
    <property type="match status" value="1"/>
</dbReference>
<evidence type="ECO:0000313" key="7">
    <source>
        <dbReference type="EMBL" id="STO15505.1"/>
    </source>
</evidence>
<dbReference type="Proteomes" id="UP000255284">
    <property type="component" value="Unassembled WGS sequence"/>
</dbReference>
<feature type="signal peptide" evidence="6">
    <location>
        <begin position="1"/>
        <end position="24"/>
    </location>
</feature>
<dbReference type="AlphaFoldDB" id="A0A8G2HQK3"/>
<proteinExistence type="predicted"/>
<organism evidence="7 8">
    <name type="scientific">Mobiluncus mulieris</name>
    <dbReference type="NCBI Taxonomy" id="2052"/>
    <lineage>
        <taxon>Bacteria</taxon>
        <taxon>Bacillati</taxon>
        <taxon>Actinomycetota</taxon>
        <taxon>Actinomycetes</taxon>
        <taxon>Actinomycetales</taxon>
        <taxon>Actinomycetaceae</taxon>
        <taxon>Mobiluncus</taxon>
    </lineage>
</organism>
<keyword evidence="3" id="KW-0472">Membrane</keyword>
<dbReference type="EMBL" id="UGGQ01000006">
    <property type="protein sequence ID" value="STO15505.1"/>
    <property type="molecule type" value="Genomic_DNA"/>
</dbReference>
<comment type="caution">
    <text evidence="7">The sequence shown here is derived from an EMBL/GenBank/DDBJ whole genome shotgun (WGS) entry which is preliminary data.</text>
</comment>
<keyword evidence="1" id="KW-1003">Cell membrane</keyword>
<evidence type="ECO:0000256" key="1">
    <source>
        <dbReference type="ARBA" id="ARBA00022475"/>
    </source>
</evidence>
<dbReference type="InterPro" id="IPR050490">
    <property type="entry name" value="Bact_solute-bd_prot1"/>
</dbReference>
<dbReference type="RefSeq" id="WP_004012664.1">
    <property type="nucleotide sequence ID" value="NZ_CAMPNB010000010.1"/>
</dbReference>
<evidence type="ECO:0000256" key="6">
    <source>
        <dbReference type="SAM" id="SignalP"/>
    </source>
</evidence>
<accession>A0A8G2HQK3</accession>
<sequence length="429" mass="46714">MMNRKSAKTWGALSVAALALTLTACGDAGSSENSSAQGNGDAITLEFAQWWEPELPDNSLRGLMDEFEKDNPGIKVKLLSGPYASTREQIVAGAAAGTMSDVVGLDGAWVNDFAKQGAIANLSDVMKKASYDDSKLVSQVKVDDKTYSIPVTNFVYPMFVNQEILDKAGIKEAPKTREEFAKAAKAVTNDNVKGWALPLSLEAPNGIQNDVMPWAWASGGSMLKDGKPFLEGNKDVEDVVTYIKKLWDDQVIAPGALTMKEQDKVEEFTNGRVAMMIDSLAHVNLIRKNNPNLKFDLSPLPAKAGYDGKRGMPFASWGIGISANTKHPEQAWKLVEFLLSKDINAKLCDAANAFPGNKDAKPSFIEKDEILAKAFEIWNAGVPANEFTGLPVAEQLMREFDEGLQQVLSENANISSVLKDVESKWNSKF</sequence>
<evidence type="ECO:0000256" key="4">
    <source>
        <dbReference type="ARBA" id="ARBA00023139"/>
    </source>
</evidence>
<evidence type="ECO:0000256" key="3">
    <source>
        <dbReference type="ARBA" id="ARBA00023136"/>
    </source>
</evidence>
<evidence type="ECO:0000256" key="5">
    <source>
        <dbReference type="ARBA" id="ARBA00023288"/>
    </source>
</evidence>
<evidence type="ECO:0000256" key="2">
    <source>
        <dbReference type="ARBA" id="ARBA00022729"/>
    </source>
</evidence>
<dbReference type="SUPFAM" id="SSF53850">
    <property type="entry name" value="Periplasmic binding protein-like II"/>
    <property type="match status" value="1"/>
</dbReference>
<keyword evidence="2 6" id="KW-0732">Signal</keyword>
<protein>
    <submittedName>
        <fullName evidence="7">Cyclodextrin-binding protein</fullName>
    </submittedName>
</protein>
<dbReference type="CDD" id="cd13585">
    <property type="entry name" value="PBP2_TMBP_like"/>
    <property type="match status" value="1"/>
</dbReference>
<evidence type="ECO:0000313" key="8">
    <source>
        <dbReference type="Proteomes" id="UP000255284"/>
    </source>
</evidence>
<keyword evidence="5" id="KW-0449">Lipoprotein</keyword>
<dbReference type="PROSITE" id="PS51257">
    <property type="entry name" value="PROKAR_LIPOPROTEIN"/>
    <property type="match status" value="1"/>
</dbReference>
<dbReference type="GeneID" id="61167687"/>
<dbReference type="Gene3D" id="3.40.190.10">
    <property type="entry name" value="Periplasmic binding protein-like II"/>
    <property type="match status" value="1"/>
</dbReference>
<dbReference type="InterPro" id="IPR006059">
    <property type="entry name" value="SBP"/>
</dbReference>
<name>A0A8G2HQK3_9ACTO</name>
<dbReference type="PANTHER" id="PTHR43649:SF33">
    <property type="entry name" value="POLYGALACTURONAN_RHAMNOGALACTURONAN-BINDING PROTEIN YTCQ"/>
    <property type="match status" value="1"/>
</dbReference>
<keyword evidence="4" id="KW-0564">Palmitate</keyword>
<dbReference type="Pfam" id="PF01547">
    <property type="entry name" value="SBP_bac_1"/>
    <property type="match status" value="1"/>
</dbReference>